<dbReference type="EMBL" id="SMTF01000003">
    <property type="protein sequence ID" value="TDK26344.1"/>
    <property type="molecule type" value="Genomic_DNA"/>
</dbReference>
<dbReference type="Proteomes" id="UP000294796">
    <property type="component" value="Unassembled WGS sequence"/>
</dbReference>
<keyword evidence="2" id="KW-1185">Reference proteome</keyword>
<evidence type="ECO:0000313" key="1">
    <source>
        <dbReference type="EMBL" id="TDK26344.1"/>
    </source>
</evidence>
<dbReference type="OrthoDB" id="86940at2"/>
<sequence length="238" mass="26239">MGAAASSTVQGQAFDVPPVQWPAVAERAMSVQGFVPDGWRLEHHVEGRLDDDARPDLLILLRMQDPANIVEHDGLGMSPFDTNPRMLVIALADPDGGYRRALVDRALIPRPESPVMDDVLQDDPAHAIRIADNRAFSVALHSWASAGSWFTSRRSFTFRWQDGCFRLIGLDTFELHRGSGATAEASINYLTGRAWTRTGSIEDDDGDRQPHRLAKRSMICLEDVGDGLSFQSGLTVED</sequence>
<evidence type="ECO:0000313" key="2">
    <source>
        <dbReference type="Proteomes" id="UP000294796"/>
    </source>
</evidence>
<reference evidence="1 2" key="1">
    <citation type="submission" date="2019-03" db="EMBL/GenBank/DDBJ databases">
        <title>Luteimonas zhaokaii sp.nov., isolated from the rectal contents of Plateau pika in Yushu, Qinghai Province, China.</title>
        <authorList>
            <person name="Zhang G."/>
        </authorList>
    </citation>
    <scope>NUCLEOTIDE SEQUENCE [LARGE SCALE GENOMIC DNA]</scope>
    <source>
        <strain evidence="1 2">B9</strain>
    </source>
</reference>
<organism evidence="1 2">
    <name type="scientific">Luteimonas aestuarii</name>
    <dbReference type="NCBI Taxonomy" id="453837"/>
    <lineage>
        <taxon>Bacteria</taxon>
        <taxon>Pseudomonadati</taxon>
        <taxon>Pseudomonadota</taxon>
        <taxon>Gammaproteobacteria</taxon>
        <taxon>Lysobacterales</taxon>
        <taxon>Lysobacteraceae</taxon>
        <taxon>Luteimonas</taxon>
    </lineage>
</organism>
<accession>A0A4R5TYM2</accession>
<comment type="caution">
    <text evidence="1">The sequence shown here is derived from an EMBL/GenBank/DDBJ whole genome shotgun (WGS) entry which is preliminary data.</text>
</comment>
<protein>
    <submittedName>
        <fullName evidence="1">Uncharacterized protein</fullName>
    </submittedName>
</protein>
<name>A0A4R5TYM2_9GAMM</name>
<dbReference type="AlphaFoldDB" id="A0A4R5TYM2"/>
<proteinExistence type="predicted"/>
<gene>
    <name evidence="1" type="ORF">E2F46_05220</name>
</gene>